<dbReference type="Proteomes" id="UP000541444">
    <property type="component" value="Unassembled WGS sequence"/>
</dbReference>
<evidence type="ECO:0000313" key="4">
    <source>
        <dbReference type="EMBL" id="KAF6135452.1"/>
    </source>
</evidence>
<organism evidence="4 5">
    <name type="scientific">Kingdonia uniflora</name>
    <dbReference type="NCBI Taxonomy" id="39325"/>
    <lineage>
        <taxon>Eukaryota</taxon>
        <taxon>Viridiplantae</taxon>
        <taxon>Streptophyta</taxon>
        <taxon>Embryophyta</taxon>
        <taxon>Tracheophyta</taxon>
        <taxon>Spermatophyta</taxon>
        <taxon>Magnoliopsida</taxon>
        <taxon>Ranunculales</taxon>
        <taxon>Circaeasteraceae</taxon>
        <taxon>Kingdonia</taxon>
    </lineage>
</organism>
<dbReference type="OrthoDB" id="10266508at2759"/>
<dbReference type="Gene3D" id="3.40.50.2300">
    <property type="match status" value="1"/>
</dbReference>
<feature type="modified residue" description="4-aspartylphosphate" evidence="2">
    <location>
        <position position="111"/>
    </location>
</feature>
<sequence length="189" mass="20657">MVSNDRKEQNHVESCKVGPMKNSLKGLRILLAEDTSVLQKVATIMLEKLGAMVSAVGDGLQAVEALKYMSTAEEENQSTNILCLTAIGGVMNLSIYITLALRQVGKSLSCDASREMPKMDGYEAIKAIIRFEEGTKSHIPIVALTAHTMSYDEAKYLEVGMDAYLTKPIDCKLMLPTILVLTKREGSLT</sequence>
<dbReference type="Pfam" id="PF00072">
    <property type="entry name" value="Response_reg"/>
    <property type="match status" value="1"/>
</dbReference>
<dbReference type="InterPro" id="IPR001789">
    <property type="entry name" value="Sig_transdc_resp-reg_receiver"/>
</dbReference>
<dbReference type="SUPFAM" id="SSF52172">
    <property type="entry name" value="CheY-like"/>
    <property type="match status" value="2"/>
</dbReference>
<protein>
    <recommendedName>
        <fullName evidence="3">Response regulatory domain-containing protein</fullName>
    </recommendedName>
</protein>
<dbReference type="PANTHER" id="PTHR45339">
    <property type="entry name" value="HYBRID SIGNAL TRANSDUCTION HISTIDINE KINASE J"/>
    <property type="match status" value="1"/>
</dbReference>
<dbReference type="EMBL" id="JACGCM010002784">
    <property type="protein sequence ID" value="KAF6135452.1"/>
    <property type="molecule type" value="Genomic_DNA"/>
</dbReference>
<feature type="domain" description="Response regulatory" evidence="3">
    <location>
        <begin position="28"/>
        <end position="182"/>
    </location>
</feature>
<evidence type="ECO:0000256" key="2">
    <source>
        <dbReference type="PROSITE-ProRule" id="PRU00169"/>
    </source>
</evidence>
<evidence type="ECO:0000259" key="3">
    <source>
        <dbReference type="PROSITE" id="PS50110"/>
    </source>
</evidence>
<dbReference type="AlphaFoldDB" id="A0A7J7KYS1"/>
<dbReference type="PANTHER" id="PTHR45339:SF3">
    <property type="entry name" value="HISTIDINE KINASE"/>
    <property type="match status" value="1"/>
</dbReference>
<comment type="caution">
    <text evidence="4">The sequence shown here is derived from an EMBL/GenBank/DDBJ whole genome shotgun (WGS) entry which is preliminary data.</text>
</comment>
<dbReference type="PROSITE" id="PS50110">
    <property type="entry name" value="RESPONSE_REGULATORY"/>
    <property type="match status" value="1"/>
</dbReference>
<dbReference type="InterPro" id="IPR011006">
    <property type="entry name" value="CheY-like_superfamily"/>
</dbReference>
<keyword evidence="5" id="KW-1185">Reference proteome</keyword>
<evidence type="ECO:0000313" key="5">
    <source>
        <dbReference type="Proteomes" id="UP000541444"/>
    </source>
</evidence>
<keyword evidence="1 2" id="KW-0597">Phosphoprotein</keyword>
<dbReference type="GO" id="GO:0000160">
    <property type="term" value="P:phosphorelay signal transduction system"/>
    <property type="evidence" value="ECO:0007669"/>
    <property type="project" value="InterPro"/>
</dbReference>
<dbReference type="CDD" id="cd17546">
    <property type="entry name" value="REC_hyHK_CKI1_RcsC-like"/>
    <property type="match status" value="1"/>
</dbReference>
<gene>
    <name evidence="4" type="ORF">GIB67_015305</name>
</gene>
<proteinExistence type="predicted"/>
<dbReference type="SMART" id="SM00448">
    <property type="entry name" value="REC"/>
    <property type="match status" value="1"/>
</dbReference>
<reference evidence="4 5" key="1">
    <citation type="journal article" date="2020" name="IScience">
        <title>Genome Sequencing of the Endangered Kingdonia uniflora (Circaeasteraceae, Ranunculales) Reveals Potential Mechanisms of Evolutionary Specialization.</title>
        <authorList>
            <person name="Sun Y."/>
            <person name="Deng T."/>
            <person name="Zhang A."/>
            <person name="Moore M.J."/>
            <person name="Landis J.B."/>
            <person name="Lin N."/>
            <person name="Zhang H."/>
            <person name="Zhang X."/>
            <person name="Huang J."/>
            <person name="Zhang X."/>
            <person name="Sun H."/>
            <person name="Wang H."/>
        </authorList>
    </citation>
    <scope>NUCLEOTIDE SEQUENCE [LARGE SCALE GENOMIC DNA]</scope>
    <source>
        <strain evidence="4">TB1705</strain>
        <tissue evidence="4">Leaf</tissue>
    </source>
</reference>
<accession>A0A7J7KYS1</accession>
<evidence type="ECO:0000256" key="1">
    <source>
        <dbReference type="ARBA" id="ARBA00022553"/>
    </source>
</evidence>
<name>A0A7J7KYS1_9MAGN</name>